<protein>
    <submittedName>
        <fullName evidence="2">DUF3841 domain-containing protein</fullName>
    </submittedName>
</protein>
<organism evidence="1 2">
    <name type="scientific">Panagrellus redivivus</name>
    <name type="common">Microworm</name>
    <dbReference type="NCBI Taxonomy" id="6233"/>
    <lineage>
        <taxon>Eukaryota</taxon>
        <taxon>Metazoa</taxon>
        <taxon>Ecdysozoa</taxon>
        <taxon>Nematoda</taxon>
        <taxon>Chromadorea</taxon>
        <taxon>Rhabditida</taxon>
        <taxon>Tylenchina</taxon>
        <taxon>Panagrolaimomorpha</taxon>
        <taxon>Panagrolaimoidea</taxon>
        <taxon>Panagrolaimidae</taxon>
        <taxon>Panagrellus</taxon>
    </lineage>
</organism>
<dbReference type="Proteomes" id="UP000492821">
    <property type="component" value="Unassembled WGS sequence"/>
</dbReference>
<dbReference type="AlphaFoldDB" id="A0A7E4VLT3"/>
<accession>A0A7E4VLT3</accession>
<dbReference type="WBParaSite" id="Pan_g22769.t2">
    <property type="protein sequence ID" value="Pan_g22769.t2"/>
    <property type="gene ID" value="Pan_g22769"/>
</dbReference>
<keyword evidence="1" id="KW-1185">Reference proteome</keyword>
<evidence type="ECO:0000313" key="2">
    <source>
        <dbReference type="WBParaSite" id="Pan_g22769.t2"/>
    </source>
</evidence>
<name>A0A7E4VLT3_PANRE</name>
<sequence>MKRFFKHENENVPRSCIPQAFKNRLIQLASVNDASKLHIAFKYTTDPHRRHRELYNGVYITDSRYVLRFAAKKAWQCHPWLCFPWRWFQYDLDGPCTIYPIWQSVLHVDEIANQNEVLCVTDTLVLFLTSEESYDLIISKITGSYSRLVLHGYNYTWPQVKRLIHNKVKQVRIMDCVEVYPEEYDDVVKFMLCFSRSFVNK</sequence>
<evidence type="ECO:0000313" key="1">
    <source>
        <dbReference type="Proteomes" id="UP000492821"/>
    </source>
</evidence>
<proteinExistence type="predicted"/>
<reference evidence="2" key="2">
    <citation type="submission" date="2020-10" db="UniProtKB">
        <authorList>
            <consortium name="WormBaseParasite"/>
        </authorList>
    </citation>
    <scope>IDENTIFICATION</scope>
</reference>
<reference evidence="1" key="1">
    <citation type="journal article" date="2013" name="Genetics">
        <title>The draft genome and transcriptome of Panagrellus redivivus are shaped by the harsh demands of a free-living lifestyle.</title>
        <authorList>
            <person name="Srinivasan J."/>
            <person name="Dillman A.R."/>
            <person name="Macchietto M.G."/>
            <person name="Heikkinen L."/>
            <person name="Lakso M."/>
            <person name="Fracchia K.M."/>
            <person name="Antoshechkin I."/>
            <person name="Mortazavi A."/>
            <person name="Wong G."/>
            <person name="Sternberg P.W."/>
        </authorList>
    </citation>
    <scope>NUCLEOTIDE SEQUENCE [LARGE SCALE GENOMIC DNA]</scope>
    <source>
        <strain evidence="1">MT8872</strain>
    </source>
</reference>